<reference evidence="1 2" key="1">
    <citation type="submission" date="2020-02" db="EMBL/GenBank/DDBJ databases">
        <authorList>
            <person name="Ferguson B K."/>
        </authorList>
    </citation>
    <scope>NUCLEOTIDE SEQUENCE [LARGE SCALE GENOMIC DNA]</scope>
</reference>
<protein>
    <submittedName>
        <fullName evidence="1">Uncharacterized protein</fullName>
    </submittedName>
</protein>
<evidence type="ECO:0000313" key="2">
    <source>
        <dbReference type="Proteomes" id="UP000479000"/>
    </source>
</evidence>
<name>A0A6H5H5H3_9HEMI</name>
<proteinExistence type="predicted"/>
<feature type="non-terminal residue" evidence="1">
    <location>
        <position position="53"/>
    </location>
</feature>
<keyword evidence="2" id="KW-1185">Reference proteome</keyword>
<dbReference type="AlphaFoldDB" id="A0A6H5H5H3"/>
<gene>
    <name evidence="1" type="ORF">NTEN_LOCUS15725</name>
</gene>
<organism evidence="1 2">
    <name type="scientific">Nesidiocoris tenuis</name>
    <dbReference type="NCBI Taxonomy" id="355587"/>
    <lineage>
        <taxon>Eukaryota</taxon>
        <taxon>Metazoa</taxon>
        <taxon>Ecdysozoa</taxon>
        <taxon>Arthropoda</taxon>
        <taxon>Hexapoda</taxon>
        <taxon>Insecta</taxon>
        <taxon>Pterygota</taxon>
        <taxon>Neoptera</taxon>
        <taxon>Paraneoptera</taxon>
        <taxon>Hemiptera</taxon>
        <taxon>Heteroptera</taxon>
        <taxon>Panheteroptera</taxon>
        <taxon>Cimicomorpha</taxon>
        <taxon>Miridae</taxon>
        <taxon>Dicyphina</taxon>
        <taxon>Nesidiocoris</taxon>
    </lineage>
</organism>
<evidence type="ECO:0000313" key="1">
    <source>
        <dbReference type="EMBL" id="CAB0010701.1"/>
    </source>
</evidence>
<accession>A0A6H5H5H3</accession>
<dbReference type="EMBL" id="CADCXU010023147">
    <property type="protein sequence ID" value="CAB0010701.1"/>
    <property type="molecule type" value="Genomic_DNA"/>
</dbReference>
<dbReference type="Proteomes" id="UP000479000">
    <property type="component" value="Unassembled WGS sequence"/>
</dbReference>
<sequence>MEIRGFTTSLSQYRASRARIKFQNRISRSTFYFYGEYYVNWKNMNKSSILANL</sequence>